<evidence type="ECO:0000256" key="7">
    <source>
        <dbReference type="ARBA" id="ARBA00022475"/>
    </source>
</evidence>
<keyword evidence="7" id="KW-1003">Cell membrane</keyword>
<evidence type="ECO:0000259" key="16">
    <source>
        <dbReference type="PROSITE" id="PS51163"/>
    </source>
</evidence>
<evidence type="ECO:0000256" key="13">
    <source>
        <dbReference type="ARBA" id="ARBA00048366"/>
    </source>
</evidence>
<dbReference type="GO" id="GO:0006450">
    <property type="term" value="P:regulation of translational fidelity"/>
    <property type="evidence" value="ECO:0007669"/>
    <property type="project" value="TreeGrafter"/>
</dbReference>
<name>A0AA35RWQ8_GEOBA</name>
<evidence type="ECO:0000256" key="5">
    <source>
        <dbReference type="ARBA" id="ARBA00012584"/>
    </source>
</evidence>
<evidence type="ECO:0000256" key="1">
    <source>
        <dbReference type="ARBA" id="ARBA00004173"/>
    </source>
</evidence>
<evidence type="ECO:0000256" key="12">
    <source>
        <dbReference type="ARBA" id="ARBA00023136"/>
    </source>
</evidence>
<evidence type="ECO:0000256" key="15">
    <source>
        <dbReference type="ARBA" id="ARBA00063146"/>
    </source>
</evidence>
<proteinExistence type="inferred from homology"/>
<evidence type="ECO:0000256" key="8">
    <source>
        <dbReference type="ARBA" id="ARBA00022490"/>
    </source>
</evidence>
<comment type="function">
    <text evidence="14">Cytoplasmic and mitochondrial threonylcarbamoyl-AMP synthase required for the formation of a threonylcarbamoyl group on adenosine at position 37 (t(6)A37) in tRNAs that read codons beginning with adenine. Catalyzes the conversion of L-threonine, HCO(3)(-)/CO(2) and ATP to give threonylcarbamoyl-AMP (TC-AMP) as the acyladenylate intermediate, with the release of diphosphate. Participates in t(6)A37 formation in cytoplasmic and mitochondrial tRNAs. May regulate the activity of some transporters.</text>
</comment>
<dbReference type="EC" id="2.7.7.87" evidence="5"/>
<comment type="similarity">
    <text evidence="4">Belongs to the SUA5 family.</text>
</comment>
<evidence type="ECO:0000256" key="9">
    <source>
        <dbReference type="ARBA" id="ARBA00022679"/>
    </source>
</evidence>
<keyword evidence="11" id="KW-0496">Mitochondrion</keyword>
<dbReference type="AlphaFoldDB" id="A0AA35RWQ8"/>
<protein>
    <recommendedName>
        <fullName evidence="6">Threonylcarbamoyl-AMP synthase</fullName>
        <ecNumber evidence="5">2.7.7.87</ecNumber>
    </recommendedName>
</protein>
<dbReference type="SUPFAM" id="SSF55821">
    <property type="entry name" value="YrdC/RibB"/>
    <property type="match status" value="1"/>
</dbReference>
<dbReference type="GO" id="GO:0005886">
    <property type="term" value="C:plasma membrane"/>
    <property type="evidence" value="ECO:0007669"/>
    <property type="project" value="UniProtKB-SubCell"/>
</dbReference>
<evidence type="ECO:0000256" key="11">
    <source>
        <dbReference type="ARBA" id="ARBA00023128"/>
    </source>
</evidence>
<dbReference type="GO" id="GO:0003725">
    <property type="term" value="F:double-stranded RNA binding"/>
    <property type="evidence" value="ECO:0007669"/>
    <property type="project" value="InterPro"/>
</dbReference>
<dbReference type="GO" id="GO:0000049">
    <property type="term" value="F:tRNA binding"/>
    <property type="evidence" value="ECO:0007669"/>
    <property type="project" value="TreeGrafter"/>
</dbReference>
<gene>
    <name evidence="17" type="ORF">GBAR_LOCUS11509</name>
</gene>
<keyword evidence="12" id="KW-0472">Membrane</keyword>
<dbReference type="Pfam" id="PF01300">
    <property type="entry name" value="Sua5_yciO_yrdC"/>
    <property type="match status" value="1"/>
</dbReference>
<dbReference type="PANTHER" id="PTHR17490">
    <property type="entry name" value="SUA5"/>
    <property type="match status" value="1"/>
</dbReference>
<reference evidence="17" key="1">
    <citation type="submission" date="2023-03" db="EMBL/GenBank/DDBJ databases">
        <authorList>
            <person name="Steffen K."/>
            <person name="Cardenas P."/>
        </authorList>
    </citation>
    <scope>NUCLEOTIDE SEQUENCE</scope>
</reference>
<keyword evidence="8" id="KW-0963">Cytoplasm</keyword>
<keyword evidence="9" id="KW-0808">Transferase</keyword>
<dbReference type="InterPro" id="IPR050156">
    <property type="entry name" value="TC-AMP_synthase_SUA5"/>
</dbReference>
<organism evidence="17 18">
    <name type="scientific">Geodia barretti</name>
    <name type="common">Barrett's horny sponge</name>
    <dbReference type="NCBI Taxonomy" id="519541"/>
    <lineage>
        <taxon>Eukaryota</taxon>
        <taxon>Metazoa</taxon>
        <taxon>Porifera</taxon>
        <taxon>Demospongiae</taxon>
        <taxon>Heteroscleromorpha</taxon>
        <taxon>Tetractinellida</taxon>
        <taxon>Astrophorina</taxon>
        <taxon>Geodiidae</taxon>
        <taxon>Geodia</taxon>
    </lineage>
</organism>
<comment type="caution">
    <text evidence="17">The sequence shown here is derived from an EMBL/GenBank/DDBJ whole genome shotgun (WGS) entry which is preliminary data.</text>
</comment>
<sequence length="330" mass="35999">MRTEFDVRYFFLLCSSKLLLMRLLLASCSGGLVGLRRLGGLPRVAGSSLLGMARVLSIENVDQKTLEEVLQETSAALRGGGVVAIPTDTIYGVASLVSSNEGIERIYEMKGRLRDKPLAICVSEVEQVYRWAKVTVPSSLLSSLLPGPVTTVFERGGDLNPALNPGLPLVGLRIPDSSFFRCLVEQCGCPLALTSANLSHSSSTLSVQEFRELWSSLDVVVDGGVISHGGRGGEEEASRLGSTVVDLSHTGSFSIIRPGMCVGTFMRTFVHSYNTKQLQCNLVTNTVKAKYLLNNTNSTITIPFNMNILMHYQQTVKLLRDEYHLKEIVI</sequence>
<dbReference type="PANTHER" id="PTHR17490:SF10">
    <property type="entry name" value="THREONYLCARBAMOYL-AMP SYNTHASE"/>
    <property type="match status" value="1"/>
</dbReference>
<dbReference type="GO" id="GO:0005739">
    <property type="term" value="C:mitochondrion"/>
    <property type="evidence" value="ECO:0007669"/>
    <property type="project" value="UniProtKB-SubCell"/>
</dbReference>
<dbReference type="InterPro" id="IPR017945">
    <property type="entry name" value="DHBP_synth_RibB-like_a/b_dom"/>
</dbReference>
<evidence type="ECO:0000313" key="17">
    <source>
        <dbReference type="EMBL" id="CAI8019108.1"/>
    </source>
</evidence>
<feature type="domain" description="YrdC-like" evidence="16">
    <location>
        <begin position="67"/>
        <end position="261"/>
    </location>
</feature>
<dbReference type="GO" id="GO:0061710">
    <property type="term" value="F:L-threonylcarbamoyladenylate synthase"/>
    <property type="evidence" value="ECO:0007669"/>
    <property type="project" value="UniProtKB-EC"/>
</dbReference>
<evidence type="ECO:0000256" key="2">
    <source>
        <dbReference type="ARBA" id="ARBA00004202"/>
    </source>
</evidence>
<keyword evidence="10" id="KW-0809">Transit peptide</keyword>
<dbReference type="FunFam" id="3.90.870.10:FF:000007">
    <property type="entry name" value="YrdC N6-threonylcarbamoyltransferase domain containing"/>
    <property type="match status" value="1"/>
</dbReference>
<evidence type="ECO:0000256" key="10">
    <source>
        <dbReference type="ARBA" id="ARBA00022946"/>
    </source>
</evidence>
<comment type="subcellular location">
    <subcellularLocation>
        <location evidence="2">Cell membrane</location>
        <topology evidence="2">Peripheral membrane protein</topology>
    </subcellularLocation>
    <subcellularLocation>
        <location evidence="3">Cytoplasm</location>
    </subcellularLocation>
    <subcellularLocation>
        <location evidence="1">Mitochondrion</location>
    </subcellularLocation>
</comment>
<keyword evidence="18" id="KW-1185">Reference proteome</keyword>
<dbReference type="EMBL" id="CASHTH010001726">
    <property type="protein sequence ID" value="CAI8019108.1"/>
    <property type="molecule type" value="Genomic_DNA"/>
</dbReference>
<accession>A0AA35RWQ8</accession>
<evidence type="ECO:0000256" key="6">
    <source>
        <dbReference type="ARBA" id="ARBA00015492"/>
    </source>
</evidence>
<comment type="subunit">
    <text evidence="15">Interacts with RSC1A1.</text>
</comment>
<dbReference type="Gene3D" id="3.90.870.10">
    <property type="entry name" value="DHBP synthase"/>
    <property type="match status" value="1"/>
</dbReference>
<evidence type="ECO:0000256" key="3">
    <source>
        <dbReference type="ARBA" id="ARBA00004496"/>
    </source>
</evidence>
<evidence type="ECO:0000256" key="14">
    <source>
        <dbReference type="ARBA" id="ARBA00058524"/>
    </source>
</evidence>
<dbReference type="InterPro" id="IPR006070">
    <property type="entry name" value="Sua5-like_dom"/>
</dbReference>
<dbReference type="PROSITE" id="PS51163">
    <property type="entry name" value="YRDC"/>
    <property type="match status" value="1"/>
</dbReference>
<evidence type="ECO:0000313" key="18">
    <source>
        <dbReference type="Proteomes" id="UP001174909"/>
    </source>
</evidence>
<evidence type="ECO:0000256" key="4">
    <source>
        <dbReference type="ARBA" id="ARBA00007663"/>
    </source>
</evidence>
<comment type="catalytic activity">
    <reaction evidence="13">
        <text>L-threonine + hydrogencarbonate + ATP = L-threonylcarbamoyladenylate + diphosphate + H2O</text>
        <dbReference type="Rhea" id="RHEA:36407"/>
        <dbReference type="ChEBI" id="CHEBI:15377"/>
        <dbReference type="ChEBI" id="CHEBI:17544"/>
        <dbReference type="ChEBI" id="CHEBI:30616"/>
        <dbReference type="ChEBI" id="CHEBI:33019"/>
        <dbReference type="ChEBI" id="CHEBI:57926"/>
        <dbReference type="ChEBI" id="CHEBI:73682"/>
        <dbReference type="EC" id="2.7.7.87"/>
    </reaction>
</comment>
<dbReference type="Proteomes" id="UP001174909">
    <property type="component" value="Unassembled WGS sequence"/>
</dbReference>